<dbReference type="Pfam" id="PF12770">
    <property type="entry name" value="CHAT"/>
    <property type="match status" value="1"/>
</dbReference>
<dbReference type="PANTHER" id="PTHR19959:SF119">
    <property type="entry name" value="FUNGAL LIPASE-LIKE DOMAIN-CONTAINING PROTEIN"/>
    <property type="match status" value="1"/>
</dbReference>
<keyword evidence="3" id="KW-1185">Reference proteome</keyword>
<dbReference type="Proteomes" id="UP000076532">
    <property type="component" value="Unassembled WGS sequence"/>
</dbReference>
<dbReference type="InterPro" id="IPR024983">
    <property type="entry name" value="CHAT_dom"/>
</dbReference>
<evidence type="ECO:0000259" key="1">
    <source>
        <dbReference type="Pfam" id="PF12770"/>
    </source>
</evidence>
<organism evidence="2 3">
    <name type="scientific">Athelia psychrophila</name>
    <dbReference type="NCBI Taxonomy" id="1759441"/>
    <lineage>
        <taxon>Eukaryota</taxon>
        <taxon>Fungi</taxon>
        <taxon>Dikarya</taxon>
        <taxon>Basidiomycota</taxon>
        <taxon>Agaricomycotina</taxon>
        <taxon>Agaricomycetes</taxon>
        <taxon>Agaricomycetidae</taxon>
        <taxon>Atheliales</taxon>
        <taxon>Atheliaceae</taxon>
        <taxon>Athelia</taxon>
    </lineage>
</organism>
<proteinExistence type="predicted"/>
<dbReference type="OrthoDB" id="9991317at2759"/>
<dbReference type="AlphaFoldDB" id="A0A166V7S2"/>
<dbReference type="PANTHER" id="PTHR19959">
    <property type="entry name" value="KINESIN LIGHT CHAIN"/>
    <property type="match status" value="1"/>
</dbReference>
<name>A0A166V7S2_9AGAM</name>
<sequence>MGMDIYMRYLMGGPDRPVEDLHEAINHYSNVLAMCPPDHPLRPEILGDAGDALFTRFERLGQMEDLEEAINYHRDVSKLLPLDHPDRSFFLVDFANALQTRFGLLGQIEDLEEAIDHHRSALEQRPPGHADRFVSLYNMAVVKQKRFRQLGLMEDLEEAISLNRGALELLTPQHPHRSDVLSNLAGALHTRFQNSGRLEDLEELISHHRDGLQLYPPGHPDRFVSLNNLANAVLTRFEQTRRMSDLQEAIVELRNALEICPPDHFNRSGLFVNLANALGNRFRQSGQMADLDEAINHLRNALELCPQGHSNRSSSLNNLAAMLGIRFAKLYQIEDLDESISCHRSALQLRPPDHFNRPSSLNNLGATLQNRFDMLGQLADLEEAIIHHRDTLELRPPGHPDRSVSLGNLAAAMRTRFEQLNRREDIEEAIRLLSSGATDGSDTPGRRYSCAFQLTSLLEVHDRSLALDAYEAALNLLQLSLAVYADVELHREALGANSLYPSLAMSAAAHAIEQGHLEKAVEFFEQGRGMLWSNIRGYRHPIEEVHQVDSGLAERFRTTSEQLEALATSSQLGSIQLENENANELPAVSEARWAHQRQLSSERDDIIQQIRRLGGFEHFLKAVPFHELQAAAAEGPIIIVNVAPQRSDAIILRPRDAPILQPLYADGRNREAAYLTISDLSNLLFEKRGKAGFSSVLKNTILKQLADILVSPILAKLESMGLPEKSRVWWCPTSALCALPIHAAGQLPKKYSSSYTPTLSALIAARHSKNEQHPGLVNASAVKPVLLAIIHPGHPPKTKDEPDERLRTVLTERNVIEKAGGPGRVLSMVKADATREAILDALPHHPWVHFACRGHLNTAQPFQSSFELEAAPLSLADLVQARLPDADFAFMAACDSATASGISATPDEVLHFAAAVQFCGVRSVVGTLWPMADEDGPKVAQVFWKHMFKENDARKSAEALQKVVVAMRMRTGPWAKAKDEGESLQRWANYIHIGA</sequence>
<evidence type="ECO:0000313" key="2">
    <source>
        <dbReference type="EMBL" id="KZP32428.1"/>
    </source>
</evidence>
<protein>
    <submittedName>
        <fullName evidence="2">TPR-like protein</fullName>
    </submittedName>
</protein>
<dbReference type="STRING" id="436010.A0A166V7S2"/>
<dbReference type="EMBL" id="KV417486">
    <property type="protein sequence ID" value="KZP32428.1"/>
    <property type="molecule type" value="Genomic_DNA"/>
</dbReference>
<accession>A0A166V7S2</accession>
<dbReference type="Pfam" id="PF13374">
    <property type="entry name" value="TPR_10"/>
    <property type="match status" value="1"/>
</dbReference>
<dbReference type="InterPro" id="IPR011990">
    <property type="entry name" value="TPR-like_helical_dom_sf"/>
</dbReference>
<dbReference type="SUPFAM" id="SSF48452">
    <property type="entry name" value="TPR-like"/>
    <property type="match status" value="1"/>
</dbReference>
<gene>
    <name evidence="2" type="ORF">FIBSPDRAFT_916572</name>
</gene>
<evidence type="ECO:0000313" key="3">
    <source>
        <dbReference type="Proteomes" id="UP000076532"/>
    </source>
</evidence>
<reference evidence="2 3" key="1">
    <citation type="journal article" date="2016" name="Mol. Biol. Evol.">
        <title>Comparative Genomics of Early-Diverging Mushroom-Forming Fungi Provides Insights into the Origins of Lignocellulose Decay Capabilities.</title>
        <authorList>
            <person name="Nagy L.G."/>
            <person name="Riley R."/>
            <person name="Tritt A."/>
            <person name="Adam C."/>
            <person name="Daum C."/>
            <person name="Floudas D."/>
            <person name="Sun H."/>
            <person name="Yadav J.S."/>
            <person name="Pangilinan J."/>
            <person name="Larsson K.H."/>
            <person name="Matsuura K."/>
            <person name="Barry K."/>
            <person name="Labutti K."/>
            <person name="Kuo R."/>
            <person name="Ohm R.A."/>
            <person name="Bhattacharya S.S."/>
            <person name="Shirouzu T."/>
            <person name="Yoshinaga Y."/>
            <person name="Martin F.M."/>
            <person name="Grigoriev I.V."/>
            <person name="Hibbett D.S."/>
        </authorList>
    </citation>
    <scope>NUCLEOTIDE SEQUENCE [LARGE SCALE GENOMIC DNA]</scope>
    <source>
        <strain evidence="2 3">CBS 109695</strain>
    </source>
</reference>
<dbReference type="Gene3D" id="1.25.40.10">
    <property type="entry name" value="Tetratricopeptide repeat domain"/>
    <property type="match status" value="3"/>
</dbReference>
<feature type="domain" description="CHAT" evidence="1">
    <location>
        <begin position="701"/>
        <end position="995"/>
    </location>
</feature>